<evidence type="ECO:0000259" key="11">
    <source>
        <dbReference type="PROSITE" id="PS50234"/>
    </source>
</evidence>
<keyword evidence="3" id="KW-0272">Extracellular matrix</keyword>
<dbReference type="Pfam" id="PF00092">
    <property type="entry name" value="VWA"/>
    <property type="match status" value="18"/>
</dbReference>
<dbReference type="FunFam" id="3.40.50.410:FF:000003">
    <property type="entry name" value="Collagen type VI alpha 3 chain"/>
    <property type="match status" value="13"/>
</dbReference>
<dbReference type="Pfam" id="PF01391">
    <property type="entry name" value="Collagen"/>
    <property type="match status" value="2"/>
</dbReference>
<feature type="domain" description="VWFA" evidence="11">
    <location>
        <begin position="1669"/>
        <end position="1736"/>
    </location>
</feature>
<dbReference type="SMART" id="SM00131">
    <property type="entry name" value="KU"/>
    <property type="match status" value="2"/>
</dbReference>
<evidence type="ECO:0000313" key="13">
    <source>
        <dbReference type="EMBL" id="KAK3543466.1"/>
    </source>
</evidence>
<dbReference type="CDD" id="cd22635">
    <property type="entry name" value="Kunitz_papilin"/>
    <property type="match status" value="1"/>
</dbReference>
<evidence type="ECO:0000256" key="9">
    <source>
        <dbReference type="SAM" id="MobiDB-lite"/>
    </source>
</evidence>
<evidence type="ECO:0000256" key="6">
    <source>
        <dbReference type="ARBA" id="ARBA00022889"/>
    </source>
</evidence>
<feature type="domain" description="VWFA" evidence="11">
    <location>
        <begin position="3519"/>
        <end position="3660"/>
    </location>
</feature>
<evidence type="ECO:0000313" key="14">
    <source>
        <dbReference type="Proteomes" id="UP001274896"/>
    </source>
</evidence>
<feature type="domain" description="VWFA" evidence="11">
    <location>
        <begin position="2748"/>
        <end position="2932"/>
    </location>
</feature>
<dbReference type="Gene3D" id="4.10.410.10">
    <property type="entry name" value="Pancreatic trypsin inhibitor Kunitz domain"/>
    <property type="match status" value="2"/>
</dbReference>
<feature type="domain" description="VWFA" evidence="11">
    <location>
        <begin position="2348"/>
        <end position="2524"/>
    </location>
</feature>
<evidence type="ECO:0000256" key="10">
    <source>
        <dbReference type="SAM" id="SignalP"/>
    </source>
</evidence>
<dbReference type="PANTHER" id="PTHR24020">
    <property type="entry name" value="COLLAGEN ALPHA"/>
    <property type="match status" value="1"/>
</dbReference>
<dbReference type="PROSITE" id="PS50279">
    <property type="entry name" value="BPTI_KUNITZ_2"/>
    <property type="match status" value="2"/>
</dbReference>
<dbReference type="Pfam" id="PF00014">
    <property type="entry name" value="Kunitz_BPTI"/>
    <property type="match status" value="2"/>
</dbReference>
<dbReference type="Proteomes" id="UP001274896">
    <property type="component" value="Unassembled WGS sequence"/>
</dbReference>
<feature type="domain" description="VWFA" evidence="11">
    <location>
        <begin position="233"/>
        <end position="408"/>
    </location>
</feature>
<dbReference type="GO" id="GO:0004867">
    <property type="term" value="F:serine-type endopeptidase inhibitor activity"/>
    <property type="evidence" value="ECO:0007669"/>
    <property type="project" value="InterPro"/>
</dbReference>
<feature type="domain" description="BPTI/Kunitz inhibitor" evidence="12">
    <location>
        <begin position="3996"/>
        <end position="4047"/>
    </location>
</feature>
<dbReference type="Gene3D" id="3.40.50.410">
    <property type="entry name" value="von Willebrand factor, type A domain"/>
    <property type="match status" value="18"/>
</dbReference>
<feature type="chain" id="PRO_5042292893" description="Collagen alpha-3(VI) chain" evidence="10">
    <location>
        <begin position="22"/>
        <end position="4168"/>
    </location>
</feature>
<comment type="caution">
    <text evidence="13">The sequence shown here is derived from an EMBL/GenBank/DDBJ whole genome shotgun (WGS) entry which is preliminary data.</text>
</comment>
<dbReference type="PANTHER" id="PTHR24020:SF20">
    <property type="entry name" value="PH DOMAIN-CONTAINING PROTEIN"/>
    <property type="match status" value="1"/>
</dbReference>
<evidence type="ECO:0000256" key="7">
    <source>
        <dbReference type="ARBA" id="ARBA00023119"/>
    </source>
</evidence>
<keyword evidence="7" id="KW-0176">Collagen</keyword>
<feature type="domain" description="VWFA" evidence="11">
    <location>
        <begin position="1469"/>
        <end position="1641"/>
    </location>
</feature>
<feature type="domain" description="VWFA" evidence="11">
    <location>
        <begin position="1745"/>
        <end position="1917"/>
    </location>
</feature>
<feature type="domain" description="VWFA" evidence="11">
    <location>
        <begin position="1025"/>
        <end position="1214"/>
    </location>
</feature>
<feature type="compositionally biased region" description="Basic and acidic residues" evidence="9">
    <location>
        <begin position="3169"/>
        <end position="3181"/>
    </location>
</feature>
<dbReference type="PROSITE" id="PS00280">
    <property type="entry name" value="BPTI_KUNITZ_1"/>
    <property type="match status" value="2"/>
</dbReference>
<feature type="domain" description="VWFA" evidence="11">
    <location>
        <begin position="2144"/>
        <end position="2320"/>
    </location>
</feature>
<dbReference type="InterPro" id="IPR050525">
    <property type="entry name" value="ECM_Assembly_Org"/>
</dbReference>
<feature type="domain" description="VWFA" evidence="11">
    <location>
        <begin position="2549"/>
        <end position="2725"/>
    </location>
</feature>
<name>A0AAE0R5A5_9TELE</name>
<accession>A0AAE0R5A5</accession>
<feature type="region of interest" description="Disordered" evidence="9">
    <location>
        <begin position="3153"/>
        <end position="3470"/>
    </location>
</feature>
<feature type="compositionally biased region" description="Gly residues" evidence="9">
    <location>
        <begin position="3328"/>
        <end position="3346"/>
    </location>
</feature>
<dbReference type="CDD" id="cd01450">
    <property type="entry name" value="vWFA_subfamily_ECM"/>
    <property type="match status" value="2"/>
</dbReference>
<keyword evidence="14" id="KW-1185">Reference proteome</keyword>
<feature type="domain" description="VWFA" evidence="11">
    <location>
        <begin position="825"/>
        <end position="997"/>
    </location>
</feature>
<dbReference type="FunFam" id="4.10.410.10:FF:000040">
    <property type="entry name" value="Serine protease inhibitor, putative"/>
    <property type="match status" value="1"/>
</dbReference>
<feature type="region of interest" description="Disordered" evidence="9">
    <location>
        <begin position="3958"/>
        <end position="3981"/>
    </location>
</feature>
<dbReference type="FunFam" id="3.40.50.410:FF:000021">
    <property type="entry name" value="Collagen, type VI, alpha 3"/>
    <property type="match status" value="1"/>
</dbReference>
<dbReference type="InterPro" id="IPR036880">
    <property type="entry name" value="Kunitz_BPTI_sf"/>
</dbReference>
<keyword evidence="5" id="KW-0677">Repeat</keyword>
<feature type="domain" description="VWFA" evidence="11">
    <location>
        <begin position="3734"/>
        <end position="3936"/>
    </location>
</feature>
<feature type="signal peptide" evidence="10">
    <location>
        <begin position="1"/>
        <end position="21"/>
    </location>
</feature>
<evidence type="ECO:0000256" key="1">
    <source>
        <dbReference type="ARBA" id="ARBA00004498"/>
    </source>
</evidence>
<reference evidence="13" key="1">
    <citation type="submission" date="2023-06" db="EMBL/GenBank/DDBJ databases">
        <title>Male Hemibagrus guttatus genome.</title>
        <authorList>
            <person name="Bian C."/>
        </authorList>
    </citation>
    <scope>NUCLEOTIDE SEQUENCE</scope>
    <source>
        <strain evidence="13">Male_cb2023</strain>
        <tissue evidence="13">Muscle</tissue>
    </source>
</reference>
<gene>
    <name evidence="13" type="ORF">QTP70_022065</name>
</gene>
<feature type="domain" description="VWFA" evidence="11">
    <location>
        <begin position="33"/>
        <end position="210"/>
    </location>
</feature>
<evidence type="ECO:0000256" key="4">
    <source>
        <dbReference type="ARBA" id="ARBA00022729"/>
    </source>
</evidence>
<feature type="compositionally biased region" description="Gly residues" evidence="9">
    <location>
        <begin position="3450"/>
        <end position="3459"/>
    </location>
</feature>
<protein>
    <recommendedName>
        <fullName evidence="15">Collagen alpha-3(VI) chain</fullName>
    </recommendedName>
</protein>
<evidence type="ECO:0000256" key="2">
    <source>
        <dbReference type="ARBA" id="ARBA00022525"/>
    </source>
</evidence>
<dbReference type="PRINTS" id="PR00759">
    <property type="entry name" value="BASICPTASE"/>
</dbReference>
<proteinExistence type="predicted"/>
<dbReference type="SUPFAM" id="SSF57362">
    <property type="entry name" value="BPTI-like"/>
    <property type="match status" value="2"/>
</dbReference>
<feature type="domain" description="VWFA" evidence="11">
    <location>
        <begin position="628"/>
        <end position="800"/>
    </location>
</feature>
<dbReference type="SMART" id="SM00327">
    <property type="entry name" value="VWA"/>
    <property type="match status" value="17"/>
</dbReference>
<dbReference type="InterPro" id="IPR002223">
    <property type="entry name" value="Kunitz_BPTI"/>
</dbReference>
<evidence type="ECO:0008006" key="15">
    <source>
        <dbReference type="Google" id="ProtNLM"/>
    </source>
</evidence>
<dbReference type="GO" id="GO:0005581">
    <property type="term" value="C:collagen trimer"/>
    <property type="evidence" value="ECO:0007669"/>
    <property type="project" value="UniProtKB-KW"/>
</dbReference>
<dbReference type="GO" id="GO:0007155">
    <property type="term" value="P:cell adhesion"/>
    <property type="evidence" value="ECO:0007669"/>
    <property type="project" value="UniProtKB-KW"/>
</dbReference>
<dbReference type="CDD" id="cd00198">
    <property type="entry name" value="vWFA"/>
    <property type="match status" value="1"/>
</dbReference>
<keyword evidence="2" id="KW-0964">Secreted</keyword>
<feature type="compositionally biased region" description="Basic and acidic residues" evidence="9">
    <location>
        <begin position="3290"/>
        <end position="3309"/>
    </location>
</feature>
<evidence type="ECO:0000256" key="3">
    <source>
        <dbReference type="ARBA" id="ARBA00022530"/>
    </source>
</evidence>
<organism evidence="13 14">
    <name type="scientific">Hemibagrus guttatus</name>
    <dbReference type="NCBI Taxonomy" id="175788"/>
    <lineage>
        <taxon>Eukaryota</taxon>
        <taxon>Metazoa</taxon>
        <taxon>Chordata</taxon>
        <taxon>Craniata</taxon>
        <taxon>Vertebrata</taxon>
        <taxon>Euteleostomi</taxon>
        <taxon>Actinopterygii</taxon>
        <taxon>Neopterygii</taxon>
        <taxon>Teleostei</taxon>
        <taxon>Ostariophysi</taxon>
        <taxon>Siluriformes</taxon>
        <taxon>Bagridae</taxon>
        <taxon>Hemibagrus</taxon>
    </lineage>
</organism>
<evidence type="ECO:0000256" key="5">
    <source>
        <dbReference type="ARBA" id="ARBA00022737"/>
    </source>
</evidence>
<keyword evidence="8" id="KW-1015">Disulfide bond</keyword>
<comment type="subcellular location">
    <subcellularLocation>
        <location evidence="1">Secreted</location>
        <location evidence="1">Extracellular space</location>
        <location evidence="1">Extracellular matrix</location>
    </subcellularLocation>
</comment>
<dbReference type="InterPro" id="IPR008160">
    <property type="entry name" value="Collagen"/>
</dbReference>
<dbReference type="CDD" id="cd22629">
    <property type="entry name" value="Kunitz_collagen_alpha3_VI"/>
    <property type="match status" value="1"/>
</dbReference>
<feature type="compositionally biased region" description="Polar residues" evidence="9">
    <location>
        <begin position="3958"/>
        <end position="3975"/>
    </location>
</feature>
<feature type="domain" description="VWFA" evidence="11">
    <location>
        <begin position="1242"/>
        <end position="1417"/>
    </location>
</feature>
<feature type="domain" description="VWFA" evidence="11">
    <location>
        <begin position="1945"/>
        <end position="2120"/>
    </location>
</feature>
<keyword evidence="6" id="KW-0130">Cell adhesion</keyword>
<evidence type="ECO:0000259" key="12">
    <source>
        <dbReference type="PROSITE" id="PS50279"/>
    </source>
</evidence>
<feature type="domain" description="BPTI/Kunitz inhibitor" evidence="12">
    <location>
        <begin position="4101"/>
        <end position="4151"/>
    </location>
</feature>
<dbReference type="PROSITE" id="PS50234">
    <property type="entry name" value="VWFA"/>
    <property type="match status" value="17"/>
</dbReference>
<dbReference type="InterPro" id="IPR020901">
    <property type="entry name" value="Prtase_inh_Kunz-CS"/>
</dbReference>
<dbReference type="InterPro" id="IPR002035">
    <property type="entry name" value="VWF_A"/>
</dbReference>
<keyword evidence="4 10" id="KW-0732">Signal</keyword>
<dbReference type="SUPFAM" id="SSF53300">
    <property type="entry name" value="vWA-like"/>
    <property type="match status" value="18"/>
</dbReference>
<dbReference type="InterPro" id="IPR036465">
    <property type="entry name" value="vWFA_dom_sf"/>
</dbReference>
<feature type="compositionally biased region" description="Gly residues" evidence="9">
    <location>
        <begin position="3426"/>
        <end position="3444"/>
    </location>
</feature>
<dbReference type="CDD" id="cd01472">
    <property type="entry name" value="vWA_collagen"/>
    <property type="match status" value="1"/>
</dbReference>
<dbReference type="PRINTS" id="PR00453">
    <property type="entry name" value="VWFADOMAIN"/>
</dbReference>
<dbReference type="FunFam" id="4.10.410.10:FF:000020">
    <property type="entry name" value="Collagen, type VI, alpha 3"/>
    <property type="match status" value="1"/>
</dbReference>
<sequence>MGTNWLLLCSLMGALFLGSLPKFNAQDAQDSADLVLLIDGSENIGAANFPFIRDLALRVIEGLEVGRDMIRVALVLYGAEPVIQFDLSNDYNKGDMQNIVQSLNFPGGYDSNLGAALELVNERLLSPESGGRAEEGVPQTLVIISAGQSTDDVSEGERALKQAKVFIFGVAMSDSASAQLQTIASDRSFVLSALDVRTGATLGDQLLPYINGVAQRTIVMYTEITELPVSERDIIFLIDSSLGVAVVNAIREFIKSFIDIIPIGPDQVQIGVTMFSNTPRLEIDLNSHSSKESLISALSRIKPKPSPEINIGAALDFVRTNMLIPEKGSRIQEGVPQLLLLITGKKSKDSVQQPAEALQKMGVLTVAAGSRTAEEAELQQIAFAENLVFMFKDFRQLQRNPKKVVSALSTLSGFVLPTDSDTTTIQPRIIRDIVFMVDGSNYVGNANLPAVRDFISRIVSGLDVRPERVRIGLFQFAEGQRTEFYLNSHNNKQQVLDNIAQLRLMGGNAVKMGAALRFALANHFEESAGSRRGQGVQQVLVIITGGPFQDEVSSIVDQVALSGVLTFAVGAGQVDESELKKIAFVENMAYYENNFADLPRVVEIIKTPLVTLLGEPVTSPGTDRGERDVAFLIDGSDAVRGDFSYIRDFIIKVIEPLEVAADKVRIAVVQHSERPTPNFFLNTFKTKEEVLRALSQLSPVGGRSLNTGTALTYMKNTILSTNSGGRAAQSVPQFLIVLTGGRSRDSVKEPAGALKTDGVVPFGIGVKNADSKQIAAISHNPSFVFSVKEFSQLNTVQQKLNSYVSLPKKQLDVILEQGKTHKTRDITILLDGSDDTKNYFPAMRDFVQSVVERLNVSEERDHVSVVQFSSAPEVHFYLNSYTEKESILNTIRGLRHKGGRPLNTGMALQYVRDSVFSTSSGSRRLQGVPQVLILLSGGQSFDNVDVPASSLKELGVSILSVGAGGSDRNELQKISNDPSSTLSVTDFTYLPNVQEQLLSMIETTHMGTTSISPTTIVDYEVPRKDVVFLLEGSDGTRNGFPAMLDFVQRIVEKFNIEQSMDHVSVVQYSTNAVVHFYLNTYSTKDEILNAISSVQHKGGRRVNTGSALQYVRENVFTASAGRAALQYVRDNIFTASSGSRRLEGVPQMLILLIAGRSFDNVDIPASTLKDLGVLIFGIGSRDSDSNELERISFDPNFALTVSDFTELPNIQEQLLTSVDAVTVPMSKPSPPSLVDYEVPRKDVVFLLEGSDGTRNGFPAMLDFVQRIVEKFNIEQSMDHVSVVQYSTNAVVHFYLNTYSTKDEILNAISSVQHKGGRRVNTGSALQYVRENVFTASAGSRHQQGVPNILILLRGSRSTDNVDQPASALKESGVLIFGVGPRNLSSEIQTIASGPSYAQTVSELSDLAGVQQQFYSSLSSALLDITPMIPAVIVSITHGLDLRGSLYKSSQNAILYFLLLSVEQGFEGRDVVFLLDGSDGTKNYFPAMRDFVQSVVERLNVSEERDHVSVVQFSNAPEVHFYLNSYTAKESILNTIRGLRHKGGRPLNTGMALQYVRDSVFSTSSGSRRLQGVPQVLILLSGGQSFDNVDVPASSLKELGVSILSVGAGGSDRNELQKISNDPSSTLSVTDFTYLPNVQEQLLSMIETTHMGTTSISPTTIVEAHVPRRDVVFLLDGSDGNRNGFPAMIDFVHRVVDRLNVGENKDRVSVVQFSRDADVHFYLKTHTAKEDILSTVRVEAHVPRRDVVFLLDGSDGNRNGFPAMIDFVHRVVDRLNVGENKDRVSVVQFSRDADVHFYLKTHTAKEDILSTVRGLRYKGGRLRNTGAALQYVRDNIFTASSGSRRLEGVPQMLILLIAGRSFDNVDIPASTLKDLGVLIFGIGSRDSDSNELERISFDPNFALTVSDFTELPNIQEQLLTSVDAVTVPMSKPSPPSLVDYEVPRKDVVFLLEGSDGTRNGFPAMLDFVQRIVEKFNIEQSMDHVSVVQYSTNAVVHFYLNTYSTKDEILNAISSVQHKGGRRVNTGSALQYVRENVFTASAGSRHQQGVPNILILLRGSRSTDNVDQPASALKESGVLIFGVGPRNLNSEIQIIASGPSYAQTVSELSDLAGVQQQFYSSLSSALLDITPMIPAVIALPQGPKKDVIFLIDGSEGVGRDFPIIQEFIREVVENMNVGENNIRVSVVQYGDTPHVDMFLNSHKTKEEVLNAINELRQNGGRNRNLGRAIGFVRNNVLDSVHGSRKQEGVPQFLIVISGGKATDNVETSVNTLKESGIVPFSIGTRDTGLQELHVVSYVPTFSYLVEDLPGLHTVKDQFITTLTELSDEELKIMKPFFPKVPTVSAGEKKDVVFLIDGTTLMQRNFPAIKDMILNIVETLDVGLDKVRVSVVQYSEDPKLEFLLNEHSTKEEVQQSVRKIRSKGGRTLNTGEALGWVSRNIYQRSAGSRIEEGVPQFLILVTGGKSNDDVSGPANQLKLSYVAPMAVGSNNADSEELKLISFRPDQVHIIRDFQQKTGVEQQLLSTINTMTTKDIEEFVRTIDTGLQLGKKDIVFLIDGSDNVGPNGIAHIRDFILKIVQQLNVYPDQVRVAVVQYAERPKTEFSLISHGNKKEVISAIKRLRQMGGRGGNLAEAIQYVIDNELKESAGARLDKASQHLVVLTGGKSTSDVSLYGPVLKKSQVKCIGIGSRTADSRQLRQIATTPDDVLQVSTFPELTEIEGQFIARLSGTVVFTTTVPPTPSGLKPKIADIVFLVDGSINLGKSNFEVAMNFIRELIENFVTDSDNLQIGLAQYTTDVTDVFYFNTYNNKDDIMNAISRTEYKGGYKINTGSAIRHVQQTHFVKERGSRKDEGVPQILMLLTGGPSHDDGKSAALALKSAGVRIYAIGLAKIEEELNDLGSESTTVAWASSFKGLSDLSERILVTLADDVMGKLCTGVKDVTKACSLDVLVGFDVSAKNIFANQRSLESKMSAILQRITQMQPISCSSGQVPSVQVGISALDSAEEPVHLDFTDSHTTLTESFMSLRSRGPFLFNGKTIEVYGARFKDRPSDRIKVVIHLTDGLDAQYNIMKERVEQMRSAGVNAFILVALERVPQFENAVLLEFGRGFRTKPLRVNLMDLEYELLEELDNIAEMECCSVPCKCTGQRGYRGAVGPIGSKGSPGSQGYRGHPGDEGGPGERGHPGVNGTQGFQGCPGPRGAKGAHGYNGEKGEIGEIGLDGINGEEGTSGTVGPSGEGGNPGQRGPKGAKGQAGDIGQTGIRGDPGIAGKDNSQRGPKGDPGDAGPPGEPGEDGKKGGAGEAGRRGTDGRRGPPGQAGAVGKPGADGVAGEQGIGGPRGSSGPGGTRGIKGEDGNPGPRGPGGAPGPAGEKGRRGFVGRKGEPGDPGPKGSIGLPGLRGEPGDDGRDGFGLPGPKGRKGDDGFPGYPGPKGAGGESGTKGGPGPKGNSGQRGVAGGTGEPGQKGEIGYPGPYGPKGLRGPAVSACDLVKKIRDNCRMYLIAVSNFRACCYGAQECPLYPTELAFALDVSTGVSRDNFDNMKNIIQRLVNNITITESNCPRGARIALTLYNSEITTDIRFSDAMKKRALLERVQGLQILRTNKKRNLETAMNFLARNTFKRVRSGFMVRKVAVFFVNDPVDLTTEFTNAALRLYDAGITAVFLMPRQPRKVLQVNNTVLAYFKELPSPGSANYNTFIKEILDCHICLDVCTPNQVCDYKPSLGTRERRASTTDLDVDMAFIIDSSESTWPSVFTEMKQYISHMVNHLEIAMEPATSSHHARVALVQHCPYEYLSNDTIIPISTAFGLTDHNSVQNIQSFLLDKVQQLEGGRALAAAVESTVEHVFEKAPHPRQLKVLILLVTGPVEENEEKLLKAAIDVKCKGYFIVVLGVGKQLSAGDARILAQVASEPSDVFYKSVDGPRGFYDDHLQRFAQLLPKYLSLKDAFYLSAEVSKHCQWYQSDQPDRSQNTYTNNDTQNEQQLKEDKEKKLKVNEFADPCSLDIDTGLPCKDYEAKWYFDKKNGFCAQFWYGGCGGNENRFETEAQCLKHCINTAFFGIVKLKYLSMFFFSLTPTVEQQPYLSVNQFNSEDPPAPAPWLSVVDICKLPKEEGTCAKFVLKWHFDSTKKSCKRFWYGGCGGNQNRFDTEKECEIACGKAVAVEQAPVIAAVRT</sequence>
<dbReference type="EMBL" id="JAUCMX010000006">
    <property type="protein sequence ID" value="KAK3543466.1"/>
    <property type="molecule type" value="Genomic_DNA"/>
</dbReference>
<evidence type="ECO:0000256" key="8">
    <source>
        <dbReference type="ARBA" id="ARBA00023157"/>
    </source>
</evidence>
<feature type="domain" description="VWFA" evidence="11">
    <location>
        <begin position="432"/>
        <end position="605"/>
    </location>
</feature>
<feature type="compositionally biased region" description="Gly residues" evidence="9">
    <location>
        <begin position="3231"/>
        <end position="3240"/>
    </location>
</feature>